<accession>A0ACC1SBZ8</accession>
<keyword evidence="2" id="KW-1185">Reference proteome</keyword>
<name>A0ACC1SBZ8_9APHY</name>
<protein>
    <submittedName>
        <fullName evidence="1">Uncharacterized protein</fullName>
    </submittedName>
</protein>
<dbReference type="EMBL" id="JANHOG010001473">
    <property type="protein sequence ID" value="KAJ3536512.1"/>
    <property type="molecule type" value="Genomic_DNA"/>
</dbReference>
<dbReference type="Proteomes" id="UP001148662">
    <property type="component" value="Unassembled WGS sequence"/>
</dbReference>
<evidence type="ECO:0000313" key="1">
    <source>
        <dbReference type="EMBL" id="KAJ3536512.1"/>
    </source>
</evidence>
<evidence type="ECO:0000313" key="2">
    <source>
        <dbReference type="Proteomes" id="UP001148662"/>
    </source>
</evidence>
<reference evidence="1" key="1">
    <citation type="submission" date="2022-07" db="EMBL/GenBank/DDBJ databases">
        <title>Genome Sequence of Phlebia brevispora.</title>
        <authorList>
            <person name="Buettner E."/>
        </authorList>
    </citation>
    <scope>NUCLEOTIDE SEQUENCE</scope>
    <source>
        <strain evidence="1">MPL23</strain>
    </source>
</reference>
<comment type="caution">
    <text evidence="1">The sequence shown here is derived from an EMBL/GenBank/DDBJ whole genome shotgun (WGS) entry which is preliminary data.</text>
</comment>
<gene>
    <name evidence="1" type="ORF">NM688_g6827</name>
</gene>
<sequence>MTFVLGAGAPVLEKWWLKIWTGSPSESVVAKGPMFYIYVYAAISTIGLVITTLRFFVLYRGGIHASRNLHKRLLEGVLFANIRFHDTVPRGRVLNRFGKDLEGVDSTLPDNFGRSVIFGLSAVAAFGSIIMVGGLPSFFAAVIVCALYYDGAKVYSKVSRDMRRLESVTKSPLYSMYGETISGVTVVRAFGASSKYLRDMLCRVDTNANPFYWKWAVNRWLSARFNQASSAVVGVIGLLVFINPSVSASTAGFALAFAGTITPTISLLVRRVVGLEQSMVAVERIKEYTELKQEPAEFIEPRPPASWPTEGEIKCQDLCIRYAPELPDVLHNLNFEIRAGEKVGILGRTGSGKSTLALSFFRFVQPTQGRIIVDGSDICTVGLTDLRSRLTIIPQDPTVLSGTLRSTLDVFNEYEDAEIFEALRRVHLIPPDGAEEDPELVNANVFRNLDSVVSEGGENFSTGEKQLLCMARAILKRTKVLVMDEATASVDYATDELIGKTIRQEFAQSTILTIAHRLRTIIDYDRVMVLDQGHIAEFDKPSTLLKDPTSMFYSLCEATGKNEFSMLKKMAGPIANFDQSLEVRVCGQLNFAEAPTRQDQERLTESTAVGLAFSLAQSLFYDADSSGFVLHRSANRATEFTRGLVVPARGSKRCSESGSNVAIALVACEALSILLLLASSPEESKVKLPQVVQDDSLRDPFDVTKPEDIVDGEPVDEARFWAKMRLRKLLITFLAAAVLTIQSVSLGWFIAQLDRRSIAVYTLHVTFALYLLVLAVRSVKQEYSGHARSIVHISVLTTTAVALLGLSAMLPSTPMPVSRFAADSLSAITFVLWYVVFGLYFTMWLLAITTARSPPLHYLLERIYSSKTLMATTSKDPDNVCGVTGASVWSIMLFSYATKVIGLGRTAESIEIGDLPIVPGDLRATYLFSTMRGALRRWHLKFWLWKPKSGSGWELGYRLLRVNTWSLLLMVFLVSASAILFYAPPFFLQLLVAYLEADPTRSNPEWGWVLCAGLYFSHVIMNLTSGQLWAITATTLQMRVRGQLNSILFAKTLVRKDVASSSGSSSSDDDKKKKGKTTAENTNEDKNKDAENEFSSKAQVMTLMTTDVDRVAQFAWHLFTLIDSPAEIVIGTIFLYHLLGVSCFFGLAVTTLFLPLNHYGGKVVVGAQEHLMKARDERVALMNEILGGIRMLKFMAWERNFEDRVLKVRDKELKYQHLNYMIEVMWNAIWNGSPILVTVVSFWHFSYVRGQALTPSIAFTAIAVFEEMKFALNALPETFINMLQSFVSLRRIEKYLHGAEVAAVPPLDGQPHPIILQSATITWPQDRTRGESTTPSAASTPRHKFMLVDLSVKFPLALLGEADVLAGQLECPRSPPDVLAAFQYEEVAPEDWIVQGVCAYVPQAAWLRNASIRDNILFDLPYVEERYQKTLEVCALLSDLKILEDGDLSEIGEQGINLSGGQKARVSLARAVYSRASTLLLDDVLSAGE</sequence>
<organism evidence="1 2">
    <name type="scientific">Phlebia brevispora</name>
    <dbReference type="NCBI Taxonomy" id="194682"/>
    <lineage>
        <taxon>Eukaryota</taxon>
        <taxon>Fungi</taxon>
        <taxon>Dikarya</taxon>
        <taxon>Basidiomycota</taxon>
        <taxon>Agaricomycotina</taxon>
        <taxon>Agaricomycetes</taxon>
        <taxon>Polyporales</taxon>
        <taxon>Meruliaceae</taxon>
        <taxon>Phlebia</taxon>
    </lineage>
</organism>
<proteinExistence type="predicted"/>